<keyword evidence="1" id="KW-1185">Reference proteome</keyword>
<dbReference type="AlphaFoldDB" id="A0A5S6QYN2"/>
<dbReference type="WBParaSite" id="TMUE_3000012365.1">
    <property type="protein sequence ID" value="TMUE_3000012365.1"/>
    <property type="gene ID" value="WBGene00285805"/>
</dbReference>
<dbReference type="Proteomes" id="UP000046395">
    <property type="component" value="Unassembled WGS sequence"/>
</dbReference>
<name>A0A5S6QYN2_TRIMR</name>
<reference evidence="2" key="1">
    <citation type="submission" date="2019-12" db="UniProtKB">
        <authorList>
            <consortium name="WormBaseParasite"/>
        </authorList>
    </citation>
    <scope>IDENTIFICATION</scope>
</reference>
<organism evidence="1 2">
    <name type="scientific">Trichuris muris</name>
    <name type="common">Mouse whipworm</name>
    <dbReference type="NCBI Taxonomy" id="70415"/>
    <lineage>
        <taxon>Eukaryota</taxon>
        <taxon>Metazoa</taxon>
        <taxon>Ecdysozoa</taxon>
        <taxon>Nematoda</taxon>
        <taxon>Enoplea</taxon>
        <taxon>Dorylaimia</taxon>
        <taxon>Trichinellida</taxon>
        <taxon>Trichuridae</taxon>
        <taxon>Trichuris</taxon>
    </lineage>
</organism>
<evidence type="ECO:0000313" key="1">
    <source>
        <dbReference type="Proteomes" id="UP000046395"/>
    </source>
</evidence>
<sequence>MKVSLDRITQLSDFQATVSLFFWLQSGVQISSFKRLFNIGLGQSYLTILGIAATVRSDVAIATGSPLWSLLKSGGNVHSLFPFESPDVLD</sequence>
<protein>
    <submittedName>
        <fullName evidence="2">Uncharacterized protein</fullName>
    </submittedName>
</protein>
<accession>A0A5S6QYN2</accession>
<evidence type="ECO:0000313" key="2">
    <source>
        <dbReference type="WBParaSite" id="TMUE_3000012365.1"/>
    </source>
</evidence>
<proteinExistence type="predicted"/>